<comment type="caution">
    <text evidence="1">The sequence shown here is derived from an EMBL/GenBank/DDBJ whole genome shotgun (WGS) entry which is preliminary data.</text>
</comment>
<sequence>MNTLKLITLSGVLVLLVACDSDEVAEKLETANFGSDFYKNDYQLLNATDYELDYHIANVKLNGDERDVADQEYYIATLVTGSQSQNIEHESNALRELSVYVVARNVYVPDIQNKVEVSKDKNYNLLAWQQGEQLKLNMFKQKRDYKANALAIRVFATQTIDVKFNNKQFILDAGELSAFNFTEHCVDGLTVEGQKVDLCDLSFGRSYLLVAGKSGKQFIFNEG</sequence>
<accession>A0A3A3EKI1</accession>
<proteinExistence type="predicted"/>
<evidence type="ECO:0000313" key="1">
    <source>
        <dbReference type="EMBL" id="RJF35488.1"/>
    </source>
</evidence>
<evidence type="ECO:0000313" key="2">
    <source>
        <dbReference type="Proteomes" id="UP000265938"/>
    </source>
</evidence>
<gene>
    <name evidence="1" type="ORF">D4741_10945</name>
</gene>
<reference evidence="1 2" key="1">
    <citation type="submission" date="2018-09" db="EMBL/GenBank/DDBJ databases">
        <title>Identification of marine bacteria producing industrial enzymes.</title>
        <authorList>
            <person name="Cheng T.H."/>
            <person name="Saidin J."/>
            <person name="Muhd D.D."/>
            <person name="Isa M.N.M."/>
            <person name="Bakar M.F.A."/>
            <person name="Ismail N."/>
        </authorList>
    </citation>
    <scope>NUCLEOTIDE SEQUENCE [LARGE SCALE GENOMIC DNA]</scope>
    <source>
        <strain evidence="1 2">MNAD 1.6</strain>
    </source>
</reference>
<name>A0A3A3EKI1_9GAMM</name>
<dbReference type="EMBL" id="QYSE01000002">
    <property type="protein sequence ID" value="RJF35488.1"/>
    <property type="molecule type" value="Genomic_DNA"/>
</dbReference>
<dbReference type="AlphaFoldDB" id="A0A3A3EKI1"/>
<organism evidence="1 2">
    <name type="scientific">Pseudoalteromonas gelatinilytica</name>
    <dbReference type="NCBI Taxonomy" id="1703256"/>
    <lineage>
        <taxon>Bacteria</taxon>
        <taxon>Pseudomonadati</taxon>
        <taxon>Pseudomonadota</taxon>
        <taxon>Gammaproteobacteria</taxon>
        <taxon>Alteromonadales</taxon>
        <taxon>Pseudoalteromonadaceae</taxon>
        <taxon>Pseudoalteromonas</taxon>
    </lineage>
</organism>
<dbReference type="PROSITE" id="PS51257">
    <property type="entry name" value="PROKAR_LIPOPROTEIN"/>
    <property type="match status" value="1"/>
</dbReference>
<dbReference type="Proteomes" id="UP000265938">
    <property type="component" value="Unassembled WGS sequence"/>
</dbReference>
<dbReference type="RefSeq" id="WP_119852981.1">
    <property type="nucleotide sequence ID" value="NZ_QYSE01000002.1"/>
</dbReference>
<protein>
    <submittedName>
        <fullName evidence="1">Uncharacterized protein</fullName>
    </submittedName>
</protein>